<protein>
    <submittedName>
        <fullName evidence="6">N-methyl-L-tryptophan oxidase</fullName>
        <ecNumber evidence="6">1.5.3.2</ecNumber>
    </submittedName>
</protein>
<gene>
    <name evidence="6" type="primary">solA</name>
    <name evidence="6" type="ORF">ABS642_10080</name>
</gene>
<dbReference type="InterPro" id="IPR045170">
    <property type="entry name" value="MTOX"/>
</dbReference>
<evidence type="ECO:0000313" key="6">
    <source>
        <dbReference type="EMBL" id="XBX80415.1"/>
    </source>
</evidence>
<organism evidence="6">
    <name type="scientific">Microbacterium sp. A8/3-1</name>
    <dbReference type="NCBI Taxonomy" id="3160749"/>
    <lineage>
        <taxon>Bacteria</taxon>
        <taxon>Bacillati</taxon>
        <taxon>Actinomycetota</taxon>
        <taxon>Actinomycetes</taxon>
        <taxon>Micrococcales</taxon>
        <taxon>Microbacteriaceae</taxon>
        <taxon>Microbacterium</taxon>
    </lineage>
</organism>
<dbReference type="Gene3D" id="3.50.50.60">
    <property type="entry name" value="FAD/NAD(P)-binding domain"/>
    <property type="match status" value="1"/>
</dbReference>
<dbReference type="GO" id="GO:0050131">
    <property type="term" value="F:N-methyl-L-amino-acid oxidase activity"/>
    <property type="evidence" value="ECO:0007669"/>
    <property type="project" value="UniProtKB-EC"/>
</dbReference>
<dbReference type="SUPFAM" id="SSF51905">
    <property type="entry name" value="FAD/NAD(P)-binding domain"/>
    <property type="match status" value="1"/>
</dbReference>
<accession>A0AAU7W1U0</accession>
<dbReference type="PANTHER" id="PTHR10961:SF7">
    <property type="entry name" value="FAD DEPENDENT OXIDOREDUCTASE DOMAIN-CONTAINING PROTEIN"/>
    <property type="match status" value="1"/>
</dbReference>
<reference evidence="6" key="1">
    <citation type="submission" date="2024-06" db="EMBL/GenBank/DDBJ databases">
        <title>Draft genome sequence of Microbacterium sp. strain A8/3-1, isolated from Oxytropis tragacanthoides Fisch. ex DC. Root nodules in the Altai region of Russia.</title>
        <authorList>
            <person name="Sazanova A."/>
            <person name="Guro P."/>
            <person name="Kuznetsova I."/>
            <person name="Belimov A."/>
            <person name="Safronova V."/>
        </authorList>
    </citation>
    <scope>NUCLEOTIDE SEQUENCE</scope>
    <source>
        <strain evidence="6">A8/3-1</strain>
    </source>
</reference>
<dbReference type="InterPro" id="IPR036188">
    <property type="entry name" value="FAD/NAD-bd_sf"/>
</dbReference>
<feature type="domain" description="FAD dependent oxidoreductase" evidence="5">
    <location>
        <begin position="8"/>
        <end position="359"/>
    </location>
</feature>
<dbReference type="GO" id="GO:0008115">
    <property type="term" value="F:sarcosine oxidase activity"/>
    <property type="evidence" value="ECO:0007669"/>
    <property type="project" value="TreeGrafter"/>
</dbReference>
<dbReference type="NCBIfam" id="NF008425">
    <property type="entry name" value="PRK11259.1"/>
    <property type="match status" value="1"/>
</dbReference>
<keyword evidence="3" id="KW-0274">FAD</keyword>
<evidence type="ECO:0000256" key="2">
    <source>
        <dbReference type="ARBA" id="ARBA00022630"/>
    </source>
</evidence>
<dbReference type="InterPro" id="IPR006076">
    <property type="entry name" value="FAD-dep_OxRdtase"/>
</dbReference>
<keyword evidence="2" id="KW-0285">Flavoprotein</keyword>
<dbReference type="EMBL" id="CP158357">
    <property type="protein sequence ID" value="XBX80415.1"/>
    <property type="molecule type" value="Genomic_DNA"/>
</dbReference>
<dbReference type="RefSeq" id="WP_350353218.1">
    <property type="nucleotide sequence ID" value="NZ_CP158357.1"/>
</dbReference>
<dbReference type="SUPFAM" id="SSF54373">
    <property type="entry name" value="FAD-linked reductases, C-terminal domain"/>
    <property type="match status" value="1"/>
</dbReference>
<dbReference type="GO" id="GO:0050660">
    <property type="term" value="F:flavin adenine dinucleotide binding"/>
    <property type="evidence" value="ECO:0007669"/>
    <property type="project" value="InterPro"/>
</dbReference>
<keyword evidence="4 6" id="KW-0560">Oxidoreductase</keyword>
<proteinExistence type="predicted"/>
<evidence type="ECO:0000256" key="1">
    <source>
        <dbReference type="ARBA" id="ARBA00001974"/>
    </source>
</evidence>
<dbReference type="Gene3D" id="3.30.9.10">
    <property type="entry name" value="D-Amino Acid Oxidase, subunit A, domain 2"/>
    <property type="match status" value="1"/>
</dbReference>
<evidence type="ECO:0000256" key="4">
    <source>
        <dbReference type="ARBA" id="ARBA00023002"/>
    </source>
</evidence>
<name>A0AAU7W1U0_9MICO</name>
<comment type="cofactor">
    <cofactor evidence="1">
        <name>FAD</name>
        <dbReference type="ChEBI" id="CHEBI:57692"/>
    </cofactor>
</comment>
<sequence>MTQGYSHIVIGAGAIGSAAAYWLTQAGAERVLVLEQFELGHALGSSGDHSRIIRRAYHRDDYTKLTDAMFAAWAHVEERSGLKVYTQTGGIDLAVAESPGAAEIDEYRRAMDAAGIRYDELTIDDIRGQYPQWNVSDDTIGIHQADAGILDIRRSVSAHVSLARAAGVEFRSGVVVTGVRVDADGVTVSTSEGSFDGGHLVVAAGSWLGDLMPDLGLSFALTLSQEQVGYFSSQRLSEFTPDRFPIWIHHSDEVHYGFPVYGEAAVKLARDMRGHFISPSERSFVPDDDEPEVLRAFLRAHLPGADGPLLMSKTCVYDMPADRDFVLDIVPGHPHVAVFNGAGHAGKFASLVGRILADLLTVGRTEHDISSFSLTRPAIVDPDFVPLFRLGTGDETVSAV</sequence>
<evidence type="ECO:0000259" key="5">
    <source>
        <dbReference type="Pfam" id="PF01266"/>
    </source>
</evidence>
<dbReference type="Pfam" id="PF01266">
    <property type="entry name" value="DAO"/>
    <property type="match status" value="1"/>
</dbReference>
<dbReference type="PANTHER" id="PTHR10961">
    <property type="entry name" value="PEROXISOMAL SARCOSINE OXIDASE"/>
    <property type="match status" value="1"/>
</dbReference>
<dbReference type="EC" id="1.5.3.2" evidence="6"/>
<dbReference type="AlphaFoldDB" id="A0AAU7W1U0"/>
<evidence type="ECO:0000256" key="3">
    <source>
        <dbReference type="ARBA" id="ARBA00022827"/>
    </source>
</evidence>